<evidence type="ECO:0000313" key="7">
    <source>
        <dbReference type="Proteomes" id="UP001457282"/>
    </source>
</evidence>
<evidence type="ECO:0000256" key="3">
    <source>
        <dbReference type="SAM" id="Phobius"/>
    </source>
</evidence>
<keyword evidence="7" id="KW-1185">Reference proteome</keyword>
<dbReference type="GO" id="GO:0035091">
    <property type="term" value="F:phosphatidylinositol binding"/>
    <property type="evidence" value="ECO:0007669"/>
    <property type="project" value="InterPro"/>
</dbReference>
<dbReference type="GO" id="GO:0016020">
    <property type="term" value="C:membrane"/>
    <property type="evidence" value="ECO:0007669"/>
    <property type="project" value="UniProtKB-ARBA"/>
</dbReference>
<dbReference type="Pfam" id="PF00787">
    <property type="entry name" value="PX"/>
    <property type="match status" value="1"/>
</dbReference>
<dbReference type="AlphaFoldDB" id="A0AAW1Y2L9"/>
<keyword evidence="3" id="KW-0472">Membrane</keyword>
<keyword evidence="3" id="KW-0812">Transmembrane</keyword>
<sequence>MKKAIRTIEDLIDEVKLRTVWWALFIFSVSYFLTHTSKSMWMNLPIAILLVSAVRMLLNELDFHWKVQKPVRPKTYLSHLEKKQLSVNDSRLSTSLPPPKWKRKIGSPVVEDAMKDFIDKILKDFVIDLWYSDITPDKEAPEQIRAIIMDALGEVSGRVKEINLVDLLTRDIIDLIGDHIELFRRNQAAIGVDVMKTLSSEERDERLKHHLMASKELHPALISPESEYKFLQRLMGGVIAVVLRPREAQCPVVRSIAREFLTSLVIEPVMNFASPGYINELIEYVLEVVKDYIFKEAGSDQSTAGGVHDHDSQLRKYATFNQRTDMTLAKIENQREASSDYNPFPEVPSQPRPAYWARGLEAATQRRTEVLTPENLENMWTKGRNYKNKEHKRKITGVQEPVLKVSGADNAVPTRNLGKEMLANRNEISTGMEDRSTVKLTQTTSSDTQFSIGTKKEVLFSSDPNKDSISKEEHLFDELVDTSNLAAGGIKSRIKRSNSTSALKIQPDTKKALTQGGGSIISEFYSPEFGRHIEEHIGKSASDMVVRIVGQQVPKLRCRVMGAYFEKLGSKSFAVYSIAVTDAENRTWFVKRRYRNFERLHRHLKEIPNYTLHLPPKRIFSSSTEDAFVHQRCIQLDKYLQDLLSIANVAEQHEVWDFLSSSSKNYSFGKSPSVMRTLAVNVDDAVDDIVRQFKGVSDGLMRAVVGPSTYETSSSVPGFNLSWSAEETTENVSRQNTGEMLNSFSDNEPADKDKSCDPMEVRFSLQESGWHSDNELDFKGYPPRIKHSKSLDLEKKGDLVVKSVVGNDGFPGEIFPVTSNSLELEDPVGMPPEWTPPNVSVPLLNLVDKVFQLKRRGWLRRQVFWMSKQILQLMMEDAIDDWLLRQIQLLRREDIIASGIRWLQDVLWPNGTFFLRIGNVQDDQNPLPTTSQFGGSKVGKPGSFEQQLEAARRASDLKKLLFDGAPTALVSLVGYKQYRRCARDIYYFTQSTICVKQLAYAILEMSLVSIFPELRDLVLDIHEKMHVDQTVQ</sequence>
<dbReference type="EMBL" id="JBEDUW010000002">
    <property type="protein sequence ID" value="KAK9942240.1"/>
    <property type="molecule type" value="Genomic_DNA"/>
</dbReference>
<feature type="domain" description="PXA" evidence="5">
    <location>
        <begin position="107"/>
        <end position="290"/>
    </location>
</feature>
<dbReference type="InterPro" id="IPR051837">
    <property type="entry name" value="SortingNexin/PXDomain-PKLike"/>
</dbReference>
<dbReference type="SMART" id="SM00313">
    <property type="entry name" value="PXA"/>
    <property type="match status" value="1"/>
</dbReference>
<dbReference type="CDD" id="cd06872">
    <property type="entry name" value="PX_SNX19_like_plant"/>
    <property type="match status" value="1"/>
</dbReference>
<dbReference type="PROSITE" id="PS51207">
    <property type="entry name" value="PXA"/>
    <property type="match status" value="1"/>
</dbReference>
<dbReference type="SMART" id="SM00312">
    <property type="entry name" value="PX"/>
    <property type="match status" value="1"/>
</dbReference>
<dbReference type="PROSITE" id="PS50195">
    <property type="entry name" value="PX"/>
    <property type="match status" value="1"/>
</dbReference>
<protein>
    <submittedName>
        <fullName evidence="6">Uncharacterized protein</fullName>
    </submittedName>
</protein>
<evidence type="ECO:0000256" key="2">
    <source>
        <dbReference type="ARBA" id="ARBA00022490"/>
    </source>
</evidence>
<feature type="domain" description="PX" evidence="4">
    <location>
        <begin position="554"/>
        <end position="666"/>
    </location>
</feature>
<keyword evidence="3" id="KW-1133">Transmembrane helix</keyword>
<proteinExistence type="predicted"/>
<dbReference type="Pfam" id="PF02194">
    <property type="entry name" value="PXA"/>
    <property type="match status" value="1"/>
</dbReference>
<gene>
    <name evidence="6" type="ORF">M0R45_007916</name>
</gene>
<dbReference type="Gene3D" id="3.30.1520.10">
    <property type="entry name" value="Phox-like domain"/>
    <property type="match status" value="1"/>
</dbReference>
<dbReference type="Pfam" id="PF08628">
    <property type="entry name" value="Nexin_C"/>
    <property type="match status" value="1"/>
</dbReference>
<comment type="caution">
    <text evidence="6">The sequence shown here is derived from an EMBL/GenBank/DDBJ whole genome shotgun (WGS) entry which is preliminary data.</text>
</comment>
<organism evidence="6 7">
    <name type="scientific">Rubus argutus</name>
    <name type="common">Southern blackberry</name>
    <dbReference type="NCBI Taxonomy" id="59490"/>
    <lineage>
        <taxon>Eukaryota</taxon>
        <taxon>Viridiplantae</taxon>
        <taxon>Streptophyta</taxon>
        <taxon>Embryophyta</taxon>
        <taxon>Tracheophyta</taxon>
        <taxon>Spermatophyta</taxon>
        <taxon>Magnoliopsida</taxon>
        <taxon>eudicotyledons</taxon>
        <taxon>Gunneridae</taxon>
        <taxon>Pentapetalae</taxon>
        <taxon>rosids</taxon>
        <taxon>fabids</taxon>
        <taxon>Rosales</taxon>
        <taxon>Rosaceae</taxon>
        <taxon>Rosoideae</taxon>
        <taxon>Rosoideae incertae sedis</taxon>
        <taxon>Rubus</taxon>
    </lineage>
</organism>
<comment type="subcellular location">
    <subcellularLocation>
        <location evidence="1">Cytoplasm</location>
    </subcellularLocation>
</comment>
<dbReference type="InterPro" id="IPR036871">
    <property type="entry name" value="PX_dom_sf"/>
</dbReference>
<dbReference type="InterPro" id="IPR013937">
    <property type="entry name" value="Sorting_nexin_C"/>
</dbReference>
<accession>A0AAW1Y2L9</accession>
<dbReference type="GO" id="GO:0005768">
    <property type="term" value="C:endosome"/>
    <property type="evidence" value="ECO:0007669"/>
    <property type="project" value="UniProtKB-ARBA"/>
</dbReference>
<evidence type="ECO:0000313" key="6">
    <source>
        <dbReference type="EMBL" id="KAK9942240.1"/>
    </source>
</evidence>
<reference evidence="6 7" key="1">
    <citation type="journal article" date="2023" name="G3 (Bethesda)">
        <title>A chromosome-length genome assembly and annotation of blackberry (Rubus argutus, cv. 'Hillquist').</title>
        <authorList>
            <person name="Bruna T."/>
            <person name="Aryal R."/>
            <person name="Dudchenko O."/>
            <person name="Sargent D.J."/>
            <person name="Mead D."/>
            <person name="Buti M."/>
            <person name="Cavallini A."/>
            <person name="Hytonen T."/>
            <person name="Andres J."/>
            <person name="Pham M."/>
            <person name="Weisz D."/>
            <person name="Mascagni F."/>
            <person name="Usai G."/>
            <person name="Natali L."/>
            <person name="Bassil N."/>
            <person name="Fernandez G.E."/>
            <person name="Lomsadze A."/>
            <person name="Armour M."/>
            <person name="Olukolu B."/>
            <person name="Poorten T."/>
            <person name="Britton C."/>
            <person name="Davik J."/>
            <person name="Ashrafi H."/>
            <person name="Aiden E.L."/>
            <person name="Borodovsky M."/>
            <person name="Worthington M."/>
        </authorList>
    </citation>
    <scope>NUCLEOTIDE SEQUENCE [LARGE SCALE GENOMIC DNA]</scope>
    <source>
        <strain evidence="6">PI 553951</strain>
    </source>
</reference>
<dbReference type="PANTHER" id="PTHR22999">
    <property type="entry name" value="PX SERINE/THREONINE KINASE PXK"/>
    <property type="match status" value="1"/>
</dbReference>
<keyword evidence="2" id="KW-0963">Cytoplasm</keyword>
<feature type="transmembrane region" description="Helical" evidence="3">
    <location>
        <begin position="15"/>
        <end position="34"/>
    </location>
</feature>
<dbReference type="SUPFAM" id="SSF64268">
    <property type="entry name" value="PX domain"/>
    <property type="match status" value="1"/>
</dbReference>
<evidence type="ECO:0000256" key="1">
    <source>
        <dbReference type="ARBA" id="ARBA00004496"/>
    </source>
</evidence>
<dbReference type="Proteomes" id="UP001457282">
    <property type="component" value="Unassembled WGS sequence"/>
</dbReference>
<dbReference type="InterPro" id="IPR001683">
    <property type="entry name" value="PX_dom"/>
</dbReference>
<name>A0AAW1Y2L9_RUBAR</name>
<evidence type="ECO:0000259" key="4">
    <source>
        <dbReference type="PROSITE" id="PS50195"/>
    </source>
</evidence>
<dbReference type="PANTHER" id="PTHR22999:SF23">
    <property type="entry name" value="SORTING NEXIN-16"/>
    <property type="match status" value="1"/>
</dbReference>
<evidence type="ECO:0000259" key="5">
    <source>
        <dbReference type="PROSITE" id="PS51207"/>
    </source>
</evidence>
<dbReference type="InterPro" id="IPR003114">
    <property type="entry name" value="Phox_assoc"/>
</dbReference>